<keyword evidence="8" id="KW-1185">Reference proteome</keyword>
<protein>
    <recommendedName>
        <fullName evidence="9">RNA polymerase sigma-70 factor</fullName>
    </recommendedName>
</protein>
<dbReference type="GO" id="GO:0003677">
    <property type="term" value="F:DNA binding"/>
    <property type="evidence" value="ECO:0007669"/>
    <property type="project" value="InterPro"/>
</dbReference>
<dbReference type="InterPro" id="IPR014284">
    <property type="entry name" value="RNA_pol_sigma-70_dom"/>
</dbReference>
<dbReference type="Gene3D" id="1.10.1740.10">
    <property type="match status" value="1"/>
</dbReference>
<dbReference type="GO" id="GO:0006352">
    <property type="term" value="P:DNA-templated transcription initiation"/>
    <property type="evidence" value="ECO:0007669"/>
    <property type="project" value="InterPro"/>
</dbReference>
<dbReference type="PANTHER" id="PTHR43133:SF46">
    <property type="entry name" value="RNA POLYMERASE SIGMA-70 FACTOR ECF SUBFAMILY"/>
    <property type="match status" value="1"/>
</dbReference>
<evidence type="ECO:0008006" key="9">
    <source>
        <dbReference type="Google" id="ProtNLM"/>
    </source>
</evidence>
<dbReference type="SUPFAM" id="SSF88946">
    <property type="entry name" value="Sigma2 domain of RNA polymerase sigma factors"/>
    <property type="match status" value="1"/>
</dbReference>
<proteinExistence type="inferred from homology"/>
<dbReference type="InterPro" id="IPR039425">
    <property type="entry name" value="RNA_pol_sigma-70-like"/>
</dbReference>
<evidence type="ECO:0000313" key="8">
    <source>
        <dbReference type="Proteomes" id="UP000192796"/>
    </source>
</evidence>
<dbReference type="OrthoDB" id="655312at2"/>
<evidence type="ECO:0000256" key="1">
    <source>
        <dbReference type="ARBA" id="ARBA00010641"/>
    </source>
</evidence>
<accession>A0A1V9G0C9</accession>
<dbReference type="Pfam" id="PF08281">
    <property type="entry name" value="Sigma70_r4_2"/>
    <property type="match status" value="1"/>
</dbReference>
<evidence type="ECO:0000259" key="6">
    <source>
        <dbReference type="Pfam" id="PF08281"/>
    </source>
</evidence>
<dbReference type="InterPro" id="IPR013324">
    <property type="entry name" value="RNA_pol_sigma_r3/r4-like"/>
</dbReference>
<keyword evidence="4" id="KW-0804">Transcription</keyword>
<evidence type="ECO:0000256" key="4">
    <source>
        <dbReference type="ARBA" id="ARBA00023163"/>
    </source>
</evidence>
<dbReference type="InterPro" id="IPR007627">
    <property type="entry name" value="RNA_pol_sigma70_r2"/>
</dbReference>
<dbReference type="InterPro" id="IPR013249">
    <property type="entry name" value="RNA_pol_sigma70_r4_t2"/>
</dbReference>
<evidence type="ECO:0000259" key="5">
    <source>
        <dbReference type="Pfam" id="PF04542"/>
    </source>
</evidence>
<dbReference type="GO" id="GO:0016987">
    <property type="term" value="F:sigma factor activity"/>
    <property type="evidence" value="ECO:0007669"/>
    <property type="project" value="UniProtKB-KW"/>
</dbReference>
<dbReference type="Pfam" id="PF04542">
    <property type="entry name" value="Sigma70_r2"/>
    <property type="match status" value="1"/>
</dbReference>
<organism evidence="7 8">
    <name type="scientific">Niastella vici</name>
    <dbReference type="NCBI Taxonomy" id="1703345"/>
    <lineage>
        <taxon>Bacteria</taxon>
        <taxon>Pseudomonadati</taxon>
        <taxon>Bacteroidota</taxon>
        <taxon>Chitinophagia</taxon>
        <taxon>Chitinophagales</taxon>
        <taxon>Chitinophagaceae</taxon>
        <taxon>Niastella</taxon>
    </lineage>
</organism>
<feature type="domain" description="RNA polymerase sigma factor 70 region 4 type 2" evidence="6">
    <location>
        <begin position="126"/>
        <end position="175"/>
    </location>
</feature>
<evidence type="ECO:0000256" key="3">
    <source>
        <dbReference type="ARBA" id="ARBA00023082"/>
    </source>
</evidence>
<name>A0A1V9G0C9_9BACT</name>
<dbReference type="NCBIfam" id="TIGR02937">
    <property type="entry name" value="sigma70-ECF"/>
    <property type="match status" value="1"/>
</dbReference>
<dbReference type="InterPro" id="IPR013325">
    <property type="entry name" value="RNA_pol_sigma_r2"/>
</dbReference>
<dbReference type="RefSeq" id="WP_158085222.1">
    <property type="nucleotide sequence ID" value="NZ_LVYD01000043.1"/>
</dbReference>
<dbReference type="STRING" id="1703345.A3860_21210"/>
<dbReference type="AlphaFoldDB" id="A0A1V9G0C9"/>
<gene>
    <name evidence="7" type="ORF">A3860_21210</name>
</gene>
<sequence>MAPPSAYDERLLLTRLKEGDELAFEQVYQLYAKKILGNIVKLVKSESTAAELLQEVFVKLWFSREKIDVDRPLSPYLFRIAQNQVYDFFRKAARKLQVIIDLSANNKDGYVHIEEDLFQAEAVRHLQEFISNLPPKRRTIFKMIKLDGLSYAEVSLHLNISESTINDHIVKATRHIQQQMNLLYPGAISVAIILHFS</sequence>
<dbReference type="EMBL" id="LVYD01000043">
    <property type="protein sequence ID" value="OQP63946.1"/>
    <property type="molecule type" value="Genomic_DNA"/>
</dbReference>
<evidence type="ECO:0000313" key="7">
    <source>
        <dbReference type="EMBL" id="OQP63946.1"/>
    </source>
</evidence>
<comment type="caution">
    <text evidence="7">The sequence shown here is derived from an EMBL/GenBank/DDBJ whole genome shotgun (WGS) entry which is preliminary data.</text>
</comment>
<evidence type="ECO:0000256" key="2">
    <source>
        <dbReference type="ARBA" id="ARBA00023015"/>
    </source>
</evidence>
<dbReference type="SUPFAM" id="SSF88659">
    <property type="entry name" value="Sigma3 and sigma4 domains of RNA polymerase sigma factors"/>
    <property type="match status" value="1"/>
</dbReference>
<dbReference type="Proteomes" id="UP000192796">
    <property type="component" value="Unassembled WGS sequence"/>
</dbReference>
<feature type="domain" description="RNA polymerase sigma-70 region 2" evidence="5">
    <location>
        <begin position="28"/>
        <end position="94"/>
    </location>
</feature>
<dbReference type="CDD" id="cd06171">
    <property type="entry name" value="Sigma70_r4"/>
    <property type="match status" value="1"/>
</dbReference>
<reference evidence="7 8" key="1">
    <citation type="submission" date="2016-03" db="EMBL/GenBank/DDBJ databases">
        <title>Niastella vici sp. nov., isolated from farmland soil.</title>
        <authorList>
            <person name="Chen L."/>
            <person name="Wang D."/>
            <person name="Yang S."/>
            <person name="Wang G."/>
        </authorList>
    </citation>
    <scope>NUCLEOTIDE SEQUENCE [LARGE SCALE GENOMIC DNA]</scope>
    <source>
        <strain evidence="7 8">DJ57</strain>
    </source>
</reference>
<dbReference type="Gene3D" id="1.10.10.10">
    <property type="entry name" value="Winged helix-like DNA-binding domain superfamily/Winged helix DNA-binding domain"/>
    <property type="match status" value="1"/>
</dbReference>
<comment type="similarity">
    <text evidence="1">Belongs to the sigma-70 factor family. ECF subfamily.</text>
</comment>
<dbReference type="InterPro" id="IPR036388">
    <property type="entry name" value="WH-like_DNA-bd_sf"/>
</dbReference>
<keyword evidence="2" id="KW-0805">Transcription regulation</keyword>
<keyword evidence="3" id="KW-0731">Sigma factor</keyword>
<dbReference type="PANTHER" id="PTHR43133">
    <property type="entry name" value="RNA POLYMERASE ECF-TYPE SIGMA FACTO"/>
    <property type="match status" value="1"/>
</dbReference>